<evidence type="ECO:0000313" key="3">
    <source>
        <dbReference type="EMBL" id="KAJ3980184.1"/>
    </source>
</evidence>
<organism evidence="3 4">
    <name type="scientific">Lentinula detonsa</name>
    <dbReference type="NCBI Taxonomy" id="2804962"/>
    <lineage>
        <taxon>Eukaryota</taxon>
        <taxon>Fungi</taxon>
        <taxon>Dikarya</taxon>
        <taxon>Basidiomycota</taxon>
        <taxon>Agaricomycotina</taxon>
        <taxon>Agaricomycetes</taxon>
        <taxon>Agaricomycetidae</taxon>
        <taxon>Agaricales</taxon>
        <taxon>Marasmiineae</taxon>
        <taxon>Omphalotaceae</taxon>
        <taxon>Lentinula</taxon>
    </lineage>
</organism>
<keyword evidence="2" id="KW-0472">Membrane</keyword>
<feature type="transmembrane region" description="Helical" evidence="2">
    <location>
        <begin position="298"/>
        <end position="319"/>
    </location>
</feature>
<gene>
    <name evidence="3" type="ORF">F5890DRAFT_1557924</name>
</gene>
<dbReference type="Proteomes" id="UP001163850">
    <property type="component" value="Unassembled WGS sequence"/>
</dbReference>
<evidence type="ECO:0000256" key="1">
    <source>
        <dbReference type="SAM" id="MobiDB-lite"/>
    </source>
</evidence>
<reference evidence="3" key="1">
    <citation type="submission" date="2022-08" db="EMBL/GenBank/DDBJ databases">
        <authorList>
            <consortium name="DOE Joint Genome Institute"/>
            <person name="Min B."/>
            <person name="Riley R."/>
            <person name="Sierra-Patev S."/>
            <person name="Naranjo-Ortiz M."/>
            <person name="Looney B."/>
            <person name="Konkel Z."/>
            <person name="Slot J.C."/>
            <person name="Sakamoto Y."/>
            <person name="Steenwyk J.L."/>
            <person name="Rokas A."/>
            <person name="Carro J."/>
            <person name="Camarero S."/>
            <person name="Ferreira P."/>
            <person name="Molpeceres G."/>
            <person name="Ruiz-Duenas F.J."/>
            <person name="Serrano A."/>
            <person name="Henrissat B."/>
            <person name="Drula E."/>
            <person name="Hughes K.W."/>
            <person name="Mata J.L."/>
            <person name="Ishikawa N.K."/>
            <person name="Vargas-Isla R."/>
            <person name="Ushijima S."/>
            <person name="Smith C.A."/>
            <person name="Ahrendt S."/>
            <person name="Andreopoulos W."/>
            <person name="He G."/>
            <person name="Labutti K."/>
            <person name="Lipzen A."/>
            <person name="Ng V."/>
            <person name="Sandor L."/>
            <person name="Barry K."/>
            <person name="Martinez A.T."/>
            <person name="Xiao Y."/>
            <person name="Gibbons J.G."/>
            <person name="Terashima K."/>
            <person name="Hibbett D.S."/>
            <person name="Grigoriev I.V."/>
        </authorList>
    </citation>
    <scope>NUCLEOTIDE SEQUENCE</scope>
    <source>
        <strain evidence="3">TFB7829</strain>
    </source>
</reference>
<proteinExistence type="predicted"/>
<keyword evidence="2" id="KW-0812">Transmembrane</keyword>
<protein>
    <submittedName>
        <fullName evidence="3">Uncharacterized protein</fullName>
    </submittedName>
</protein>
<comment type="caution">
    <text evidence="3">The sequence shown here is derived from an EMBL/GenBank/DDBJ whole genome shotgun (WGS) entry which is preliminary data.</text>
</comment>
<keyword evidence="2" id="KW-1133">Transmembrane helix</keyword>
<dbReference type="EMBL" id="MU802215">
    <property type="protein sequence ID" value="KAJ3980184.1"/>
    <property type="molecule type" value="Genomic_DNA"/>
</dbReference>
<evidence type="ECO:0000256" key="2">
    <source>
        <dbReference type="SAM" id="Phobius"/>
    </source>
</evidence>
<sequence>MSTTSNDNETIQQRRERILQAQAARQRAREEEIARQEAEFAAEMERIEAEEKAAQEAEEKQLAEEQRIKEEKRQEEEKRVAEERRIAEEQRKKQEELAEKKRNEERRIAEERQRAEEVAAQAEDARESSAAYAKLMQENRVEWERATKELEKRQKRIPSVTVVIPPRSSGSKKKLFKSKSVISDESSEEEKELTPAPRGEKRKRLIKMIAKVVIIPIRTMTLNRKRMVRIPRPLPTTPRRIVRSGLTPDPSLHSRIPSLKFRTLSRSLVTLVAPAEAFAASLLRIFTSLHLRIFASSYPRIIVSVIDYLMIVPSIFVAVLHIAEAFVIAIALNVSHCLASSSLALRGLKGARALLIASPRPIPLR</sequence>
<evidence type="ECO:0000313" key="4">
    <source>
        <dbReference type="Proteomes" id="UP001163850"/>
    </source>
</evidence>
<name>A0AA38UNH0_9AGAR</name>
<feature type="region of interest" description="Disordered" evidence="1">
    <location>
        <begin position="164"/>
        <end position="200"/>
    </location>
</feature>
<dbReference type="AlphaFoldDB" id="A0AA38UNH0"/>
<accession>A0AA38UNH0</accession>
<feature type="transmembrane region" description="Helical" evidence="2">
    <location>
        <begin position="268"/>
        <end position="286"/>
    </location>
</feature>
<feature type="region of interest" description="Disordered" evidence="1">
    <location>
        <begin position="44"/>
        <end position="126"/>
    </location>
</feature>